<comment type="caution">
    <text evidence="1">The sequence shown here is derived from an EMBL/GenBank/DDBJ whole genome shotgun (WGS) entry which is preliminary data.</text>
</comment>
<dbReference type="Proteomes" id="UP000277212">
    <property type="component" value="Unassembled WGS sequence"/>
</dbReference>
<protein>
    <submittedName>
        <fullName evidence="1">Uncharacterized protein</fullName>
    </submittedName>
</protein>
<reference evidence="1 2" key="1">
    <citation type="submission" date="2017-06" db="EMBL/GenBank/DDBJ databases">
        <title>Comparative genomic analysis of Ambrosia Fusariam Clade fungi.</title>
        <authorList>
            <person name="Stajich J.E."/>
            <person name="Carrillo J."/>
            <person name="Kijimoto T."/>
            <person name="Eskalen A."/>
            <person name="O'Donnell K."/>
            <person name="Kasson M."/>
        </authorList>
    </citation>
    <scope>NUCLEOTIDE SEQUENCE [LARGE SCALE GENOMIC DNA]</scope>
    <source>
        <strain evidence="1">UCR3666</strain>
    </source>
</reference>
<keyword evidence="2" id="KW-1185">Reference proteome</keyword>
<organism evidence="1 2">
    <name type="scientific">Fusarium kuroshium</name>
    <dbReference type="NCBI Taxonomy" id="2010991"/>
    <lineage>
        <taxon>Eukaryota</taxon>
        <taxon>Fungi</taxon>
        <taxon>Dikarya</taxon>
        <taxon>Ascomycota</taxon>
        <taxon>Pezizomycotina</taxon>
        <taxon>Sordariomycetes</taxon>
        <taxon>Hypocreomycetidae</taxon>
        <taxon>Hypocreales</taxon>
        <taxon>Nectriaceae</taxon>
        <taxon>Fusarium</taxon>
        <taxon>Fusarium solani species complex</taxon>
    </lineage>
</organism>
<evidence type="ECO:0000313" key="2">
    <source>
        <dbReference type="Proteomes" id="UP000277212"/>
    </source>
</evidence>
<accession>A0A3M2RTG8</accession>
<name>A0A3M2RTG8_9HYPO</name>
<sequence length="80" mass="8783">MRQTQDYRPISSSDCRGAFGIWRFLRVLTAIHWSRPGQAGSPSPAAGVLLLLFLLLRGAGSDGRRRAAFLFLVGKLGRPD</sequence>
<dbReference type="EMBL" id="NKUJ01000279">
    <property type="protein sequence ID" value="RMJ08587.1"/>
    <property type="molecule type" value="Genomic_DNA"/>
</dbReference>
<proteinExistence type="predicted"/>
<dbReference type="AlphaFoldDB" id="A0A3M2RTG8"/>
<evidence type="ECO:0000313" key="1">
    <source>
        <dbReference type="EMBL" id="RMJ08587.1"/>
    </source>
</evidence>
<gene>
    <name evidence="1" type="ORF">CDV36_011796</name>
</gene>